<feature type="compositionally biased region" description="Polar residues" evidence="3">
    <location>
        <begin position="534"/>
        <end position="553"/>
    </location>
</feature>
<keyword evidence="5" id="KW-1185">Reference proteome</keyword>
<accession>A0ABR0E8D7</accession>
<evidence type="ECO:0000256" key="2">
    <source>
        <dbReference type="ARBA" id="ARBA00023242"/>
    </source>
</evidence>
<protein>
    <recommendedName>
        <fullName evidence="6">Transcription factor domain-containing protein</fullName>
    </recommendedName>
</protein>
<comment type="subcellular location">
    <subcellularLocation>
        <location evidence="1">Nucleus</location>
    </subcellularLocation>
</comment>
<comment type="caution">
    <text evidence="4">The sequence shown here is derived from an EMBL/GenBank/DDBJ whole genome shotgun (WGS) entry which is preliminary data.</text>
</comment>
<dbReference type="InterPro" id="IPR050613">
    <property type="entry name" value="Sec_Metabolite_Reg"/>
</dbReference>
<evidence type="ECO:0000256" key="3">
    <source>
        <dbReference type="SAM" id="MobiDB-lite"/>
    </source>
</evidence>
<evidence type="ECO:0000256" key="1">
    <source>
        <dbReference type="ARBA" id="ARBA00004123"/>
    </source>
</evidence>
<reference evidence="4 5" key="1">
    <citation type="journal article" date="2023" name="G3 (Bethesda)">
        <title>A chromosome-level genome assembly of Zasmidium syzygii isolated from banana leaves.</title>
        <authorList>
            <person name="van Westerhoven A.C."/>
            <person name="Mehrabi R."/>
            <person name="Talebi R."/>
            <person name="Steentjes M.B.F."/>
            <person name="Corcolon B."/>
            <person name="Chong P.A."/>
            <person name="Kema G.H.J."/>
            <person name="Seidl M.F."/>
        </authorList>
    </citation>
    <scope>NUCLEOTIDE SEQUENCE [LARGE SCALE GENOMIC DNA]</scope>
    <source>
        <strain evidence="4 5">P124</strain>
    </source>
</reference>
<dbReference type="EMBL" id="JAXOVC010000008">
    <property type="protein sequence ID" value="KAK4497697.1"/>
    <property type="molecule type" value="Genomic_DNA"/>
</dbReference>
<dbReference type="Proteomes" id="UP001305779">
    <property type="component" value="Unassembled WGS sequence"/>
</dbReference>
<dbReference type="CDD" id="cd12148">
    <property type="entry name" value="fungal_TF_MHR"/>
    <property type="match status" value="1"/>
</dbReference>
<evidence type="ECO:0000313" key="5">
    <source>
        <dbReference type="Proteomes" id="UP001305779"/>
    </source>
</evidence>
<name>A0ABR0E8D7_ZASCE</name>
<organism evidence="4 5">
    <name type="scientific">Zasmidium cellare</name>
    <name type="common">Wine cellar mold</name>
    <name type="synonym">Racodium cellare</name>
    <dbReference type="NCBI Taxonomy" id="395010"/>
    <lineage>
        <taxon>Eukaryota</taxon>
        <taxon>Fungi</taxon>
        <taxon>Dikarya</taxon>
        <taxon>Ascomycota</taxon>
        <taxon>Pezizomycotina</taxon>
        <taxon>Dothideomycetes</taxon>
        <taxon>Dothideomycetidae</taxon>
        <taxon>Mycosphaerellales</taxon>
        <taxon>Mycosphaerellaceae</taxon>
        <taxon>Zasmidium</taxon>
    </lineage>
</organism>
<evidence type="ECO:0000313" key="4">
    <source>
        <dbReference type="EMBL" id="KAK4497697.1"/>
    </source>
</evidence>
<feature type="region of interest" description="Disordered" evidence="3">
    <location>
        <begin position="523"/>
        <end position="553"/>
    </location>
</feature>
<gene>
    <name evidence="4" type="ORF">PRZ48_010350</name>
</gene>
<proteinExistence type="predicted"/>
<dbReference type="PANTHER" id="PTHR31001:SF40">
    <property type="entry name" value="ZN(II)2CYS6 TRANSCRIPTION FACTOR (EUROFUNG)"/>
    <property type="match status" value="1"/>
</dbReference>
<keyword evidence="2" id="KW-0539">Nucleus</keyword>
<sequence length="595" mass="67141">MPWPPATPEYHGRVPQLTGGTIDEAAFHQDKFTVVKQVLADFRHLSFIERLISEYILNAQAALVPTPFVTHFIDSLRDTVSPCFNNDQATNEHNLSRLAEKVIENTSRPIEITSDTTFDGFVSMFTGDNCRLEMLGLTQCCASRACSLGMARDDDKHEEIVLALYRNTGSCLRLSRQIASDNNDVMLWTTFDYLRLTTHIEGDTSPPVYRRLGDMATYIYEFGIQRESLLTRNTPFFLAECRRKLFAAAYQFDKFISALLDRPPRILRRFSDVKRPLDLTDDELLVSQSEDQARMNLSPDGWSDKTRYIPATWHRLRYMLGSFREEILEYNYRLPGPETEALLRDLSRRVKCESGALPTHLRYREECWDSLRPNVCLMLIVVCLSYLQIDFEIHRLLEKSDANAWESSMTTALELVSVLLHLGTCLNRAILLRADFPYMVIGYGLPPVAFLTNALQTVSRSDGTQQLPPNVKRATLIRTLSVYVSHLDSIYRPGEGEYAICVQASKTISRVLDEVLDPSSSSKEATASVAAPQTPVSVSAGGETQQPAAFSSSQPLSLGADDLDLLNADALEGFDFSSWVKNINWTETGCEWSTF</sequence>
<dbReference type="PANTHER" id="PTHR31001">
    <property type="entry name" value="UNCHARACTERIZED TRANSCRIPTIONAL REGULATORY PROTEIN"/>
    <property type="match status" value="1"/>
</dbReference>
<evidence type="ECO:0008006" key="6">
    <source>
        <dbReference type="Google" id="ProtNLM"/>
    </source>
</evidence>